<dbReference type="InterPro" id="IPR011556">
    <property type="entry name" value="Glut_cys_lig_pln_type"/>
</dbReference>
<evidence type="ECO:0000256" key="1">
    <source>
        <dbReference type="ARBA" id="ARBA00005006"/>
    </source>
</evidence>
<accession>A0A4R2G5M1</accession>
<keyword evidence="5" id="KW-0317">Glutathione biosynthesis</keyword>
<name>A0A4R2G5M1_9BACT</name>
<dbReference type="GO" id="GO:0004357">
    <property type="term" value="F:glutamate-cysteine ligase activity"/>
    <property type="evidence" value="ECO:0007669"/>
    <property type="project" value="UniProtKB-UniRule"/>
</dbReference>
<comment type="similarity">
    <text evidence="2">Belongs to the carboxylate-amine ligase family. Glutamate--cysteine ligase type 2 subfamily.</text>
</comment>
<evidence type="ECO:0000256" key="5">
    <source>
        <dbReference type="ARBA" id="ARBA00022684"/>
    </source>
</evidence>
<dbReference type="PANTHER" id="PTHR34378">
    <property type="entry name" value="GLUTAMATE--CYSTEINE LIGASE, CHLOROPLASTIC"/>
    <property type="match status" value="1"/>
</dbReference>
<evidence type="ECO:0000313" key="11">
    <source>
        <dbReference type="EMBL" id="TCO03018.1"/>
    </source>
</evidence>
<keyword evidence="12" id="KW-1185">Reference proteome</keyword>
<sequence>MEIIENKDQLIRYFEAGSKPSGRWGIGTEHEQFLFLRDPMIRATYDGSYGIAAIMQYMQKNDDWEPVTESGNIIALKKNGASITIEPGGQFELSGSNFKTVHETNRETRLHFDMLKNICRDFGVSSLCVGFDPRSTREQVPWMPKKRYEYMRNYMPTRGTLGLDMMTRTACIQVNLDYGNEQDMVKKMRVAQAFQPVITAIFANSPFTEGKPNGYLSYRARVWDDTDPDRCGFLPLVFEEGFGFERWVDYLLDVPMYFFYRNGEYLPSGNITFRQFMSGDHHLKPTMEDWDTHVSTVFPDVRLKRFIELRGADAGCISHIVALSALWVGLMYDEQSLDEAWNMASQWNLENLKEIRNQVPKLGLKSQSGNLNMLQISRETVRMASDGLSRRAKLLGIEDEGCYLHPVKRIVDSGITQAEQLLEKYHTIWKQDVSELIKDCPGTNDK</sequence>
<comment type="function">
    <text evidence="10">Catalyzes the synthesis of gamma-glutamylcysteine (gamma-GC).</text>
</comment>
<keyword evidence="9" id="KW-1015">Disulfide bond</keyword>
<evidence type="ECO:0000256" key="4">
    <source>
        <dbReference type="ARBA" id="ARBA00022598"/>
    </source>
</evidence>
<dbReference type="RefSeq" id="WP_243699437.1">
    <property type="nucleotide sequence ID" value="NZ_SLWK01000022.1"/>
</dbReference>
<comment type="subunit">
    <text evidence="3">Homodimer or monomer when oxidized or reduced, respectively.</text>
</comment>
<organism evidence="11 12">
    <name type="scientific">Natronoflexus pectinivorans</name>
    <dbReference type="NCBI Taxonomy" id="682526"/>
    <lineage>
        <taxon>Bacteria</taxon>
        <taxon>Pseudomonadati</taxon>
        <taxon>Bacteroidota</taxon>
        <taxon>Bacteroidia</taxon>
        <taxon>Marinilabiliales</taxon>
        <taxon>Marinilabiliaceae</taxon>
        <taxon>Natronoflexus</taxon>
    </lineage>
</organism>
<dbReference type="GO" id="GO:0006750">
    <property type="term" value="P:glutathione biosynthetic process"/>
    <property type="evidence" value="ECO:0007669"/>
    <property type="project" value="UniProtKB-UniRule"/>
</dbReference>
<dbReference type="GO" id="GO:0005524">
    <property type="term" value="F:ATP binding"/>
    <property type="evidence" value="ECO:0007669"/>
    <property type="project" value="UniProtKB-UniRule"/>
</dbReference>
<comment type="similarity">
    <text evidence="10">Belongs to the glutamate--cysteine ligase type 2 family. EgtA subfamily.</text>
</comment>
<dbReference type="InterPro" id="IPR006336">
    <property type="entry name" value="GCS2"/>
</dbReference>
<evidence type="ECO:0000256" key="3">
    <source>
        <dbReference type="ARBA" id="ARBA00011153"/>
    </source>
</evidence>
<evidence type="ECO:0000256" key="7">
    <source>
        <dbReference type="ARBA" id="ARBA00022840"/>
    </source>
</evidence>
<dbReference type="PANTHER" id="PTHR34378:SF1">
    <property type="entry name" value="GLUTAMATE--CYSTEINE LIGASE, CHLOROPLASTIC"/>
    <property type="match status" value="1"/>
</dbReference>
<evidence type="ECO:0000256" key="10">
    <source>
        <dbReference type="PIRNR" id="PIRNR017901"/>
    </source>
</evidence>
<comment type="pathway">
    <text evidence="1">Sulfur metabolism; glutathione biosynthesis; glutathione from L-cysteine and L-glutamate: step 1/2.</text>
</comment>
<dbReference type="InterPro" id="IPR035434">
    <property type="entry name" value="GCL_bact_plant"/>
</dbReference>
<dbReference type="Pfam" id="PF04107">
    <property type="entry name" value="GCS2"/>
    <property type="match status" value="1"/>
</dbReference>
<keyword evidence="7 10" id="KW-0067">ATP-binding</keyword>
<reference evidence="11 12" key="1">
    <citation type="submission" date="2019-03" db="EMBL/GenBank/DDBJ databases">
        <title>Genomic Encyclopedia of Type Strains, Phase IV (KMG-IV): sequencing the most valuable type-strain genomes for metagenomic binning, comparative biology and taxonomic classification.</title>
        <authorList>
            <person name="Goeker M."/>
        </authorList>
    </citation>
    <scope>NUCLEOTIDE SEQUENCE [LARGE SCALE GENOMIC DNA]</scope>
    <source>
        <strain evidence="11 12">DSM 24179</strain>
    </source>
</reference>
<proteinExistence type="inferred from homology"/>
<dbReference type="SUPFAM" id="SSF55931">
    <property type="entry name" value="Glutamine synthetase/guanido kinase"/>
    <property type="match status" value="1"/>
</dbReference>
<evidence type="ECO:0000256" key="9">
    <source>
        <dbReference type="ARBA" id="ARBA00023157"/>
    </source>
</evidence>
<keyword evidence="6 10" id="KW-0547">Nucleotide-binding</keyword>
<dbReference type="Proteomes" id="UP000295221">
    <property type="component" value="Unassembled WGS sequence"/>
</dbReference>
<gene>
    <name evidence="11" type="ORF">EV194_12214</name>
</gene>
<evidence type="ECO:0000256" key="6">
    <source>
        <dbReference type="ARBA" id="ARBA00022741"/>
    </source>
</evidence>
<evidence type="ECO:0000256" key="8">
    <source>
        <dbReference type="ARBA" id="ARBA00022946"/>
    </source>
</evidence>
<dbReference type="EMBL" id="SLWK01000022">
    <property type="protein sequence ID" value="TCO03018.1"/>
    <property type="molecule type" value="Genomic_DNA"/>
</dbReference>
<dbReference type="PIRSF" id="PIRSF017901">
    <property type="entry name" value="GCL"/>
    <property type="match status" value="1"/>
</dbReference>
<dbReference type="NCBIfam" id="TIGR01436">
    <property type="entry name" value="glu_cys_lig_pln"/>
    <property type="match status" value="1"/>
</dbReference>
<keyword evidence="4 10" id="KW-0436">Ligase</keyword>
<dbReference type="InterPro" id="IPR014746">
    <property type="entry name" value="Gln_synth/guanido_kin_cat_dom"/>
</dbReference>
<protein>
    <recommendedName>
        <fullName evidence="10">Glutamate--cysteine ligase</fullName>
        <ecNumber evidence="10">6.3.2.2</ecNumber>
    </recommendedName>
</protein>
<evidence type="ECO:0000313" key="12">
    <source>
        <dbReference type="Proteomes" id="UP000295221"/>
    </source>
</evidence>
<dbReference type="Gene3D" id="3.30.590.20">
    <property type="match status" value="1"/>
</dbReference>
<comment type="caution">
    <text evidence="11">The sequence shown here is derived from an EMBL/GenBank/DDBJ whole genome shotgun (WGS) entry which is preliminary data.</text>
</comment>
<keyword evidence="8" id="KW-0809">Transit peptide</keyword>
<dbReference type="AlphaFoldDB" id="A0A4R2G5M1"/>
<comment type="catalytic activity">
    <reaction evidence="10">
        <text>L-cysteine + L-glutamate + ATP = gamma-L-glutamyl-L-cysteine + ADP + phosphate + H(+)</text>
        <dbReference type="Rhea" id="RHEA:13285"/>
        <dbReference type="ChEBI" id="CHEBI:15378"/>
        <dbReference type="ChEBI" id="CHEBI:29985"/>
        <dbReference type="ChEBI" id="CHEBI:30616"/>
        <dbReference type="ChEBI" id="CHEBI:35235"/>
        <dbReference type="ChEBI" id="CHEBI:43474"/>
        <dbReference type="ChEBI" id="CHEBI:58173"/>
        <dbReference type="ChEBI" id="CHEBI:456216"/>
        <dbReference type="EC" id="6.3.2.2"/>
    </reaction>
</comment>
<dbReference type="EC" id="6.3.2.2" evidence="10"/>
<evidence type="ECO:0000256" key="2">
    <source>
        <dbReference type="ARBA" id="ARBA00010253"/>
    </source>
</evidence>